<dbReference type="RefSeq" id="WP_068373438.1">
    <property type="nucleotide sequence ID" value="NZ_LSNE01000003.1"/>
</dbReference>
<evidence type="ECO:0000313" key="1">
    <source>
        <dbReference type="EMBL" id="KXI29950.1"/>
    </source>
</evidence>
<name>A0A136A499_9ALTE</name>
<organism evidence="1 2">
    <name type="scientific">Paraglaciecola hydrolytica</name>
    <dbReference type="NCBI Taxonomy" id="1799789"/>
    <lineage>
        <taxon>Bacteria</taxon>
        <taxon>Pseudomonadati</taxon>
        <taxon>Pseudomonadota</taxon>
        <taxon>Gammaproteobacteria</taxon>
        <taxon>Alteromonadales</taxon>
        <taxon>Alteromonadaceae</taxon>
        <taxon>Paraglaciecola</taxon>
    </lineage>
</organism>
<protein>
    <submittedName>
        <fullName evidence="1">Uncharacterized protein</fullName>
    </submittedName>
</protein>
<sequence>MLKAYAVAIVLATTAPVAIETVEGAQAPVKTETTSQTDTSKNGVRTGTVRFYGVRTGTVRF</sequence>
<dbReference type="Proteomes" id="UP000070299">
    <property type="component" value="Unassembled WGS sequence"/>
</dbReference>
<gene>
    <name evidence="1" type="ORF">AX660_08020</name>
</gene>
<dbReference type="AlphaFoldDB" id="A0A136A499"/>
<keyword evidence="2" id="KW-1185">Reference proteome</keyword>
<dbReference type="EMBL" id="LSNE01000003">
    <property type="protein sequence ID" value="KXI29950.1"/>
    <property type="molecule type" value="Genomic_DNA"/>
</dbReference>
<comment type="caution">
    <text evidence="1">The sequence shown here is derived from an EMBL/GenBank/DDBJ whole genome shotgun (WGS) entry which is preliminary data.</text>
</comment>
<evidence type="ECO:0000313" key="2">
    <source>
        <dbReference type="Proteomes" id="UP000070299"/>
    </source>
</evidence>
<proteinExistence type="predicted"/>
<reference evidence="2" key="1">
    <citation type="submission" date="2016-02" db="EMBL/GenBank/DDBJ databases">
        <authorList>
            <person name="Schultz-Johansen M."/>
            <person name="Glaring M.A."/>
            <person name="Bech P.K."/>
            <person name="Stougaard P."/>
        </authorList>
    </citation>
    <scope>NUCLEOTIDE SEQUENCE [LARGE SCALE GENOMIC DNA]</scope>
    <source>
        <strain evidence="2">S66</strain>
    </source>
</reference>
<accession>A0A136A499</accession>